<accession>A0AAD6V922</accession>
<feature type="compositionally biased region" description="Gly residues" evidence="1">
    <location>
        <begin position="19"/>
        <end position="47"/>
    </location>
</feature>
<organism evidence="2 3">
    <name type="scientific">Mycena pura</name>
    <dbReference type="NCBI Taxonomy" id="153505"/>
    <lineage>
        <taxon>Eukaryota</taxon>
        <taxon>Fungi</taxon>
        <taxon>Dikarya</taxon>
        <taxon>Basidiomycota</taxon>
        <taxon>Agaricomycotina</taxon>
        <taxon>Agaricomycetes</taxon>
        <taxon>Agaricomycetidae</taxon>
        <taxon>Agaricales</taxon>
        <taxon>Marasmiineae</taxon>
        <taxon>Mycenaceae</taxon>
        <taxon>Mycena</taxon>
    </lineage>
</organism>
<reference evidence="2" key="1">
    <citation type="submission" date="2023-03" db="EMBL/GenBank/DDBJ databases">
        <title>Massive genome expansion in bonnet fungi (Mycena s.s.) driven by repeated elements and novel gene families across ecological guilds.</title>
        <authorList>
            <consortium name="Lawrence Berkeley National Laboratory"/>
            <person name="Harder C.B."/>
            <person name="Miyauchi S."/>
            <person name="Viragh M."/>
            <person name="Kuo A."/>
            <person name="Thoen E."/>
            <person name="Andreopoulos B."/>
            <person name="Lu D."/>
            <person name="Skrede I."/>
            <person name="Drula E."/>
            <person name="Henrissat B."/>
            <person name="Morin E."/>
            <person name="Kohler A."/>
            <person name="Barry K."/>
            <person name="LaButti K."/>
            <person name="Morin E."/>
            <person name="Salamov A."/>
            <person name="Lipzen A."/>
            <person name="Mereny Z."/>
            <person name="Hegedus B."/>
            <person name="Baldrian P."/>
            <person name="Stursova M."/>
            <person name="Weitz H."/>
            <person name="Taylor A."/>
            <person name="Grigoriev I.V."/>
            <person name="Nagy L.G."/>
            <person name="Martin F."/>
            <person name="Kauserud H."/>
        </authorList>
    </citation>
    <scope>NUCLEOTIDE SEQUENCE</scope>
    <source>
        <strain evidence="2">9144</strain>
    </source>
</reference>
<dbReference type="AlphaFoldDB" id="A0AAD6V922"/>
<name>A0AAD6V922_9AGAR</name>
<evidence type="ECO:0000256" key="1">
    <source>
        <dbReference type="SAM" id="MobiDB-lite"/>
    </source>
</evidence>
<feature type="region of interest" description="Disordered" evidence="1">
    <location>
        <begin position="1"/>
        <end position="84"/>
    </location>
</feature>
<sequence>MFVPFFSKPVVRLSRRRGGGGGGGGGKGGGGGGGKGGGGGSKGGSSSGGKASSSSSGGRSGSSKSSSISSGGTKKTVSTYGNGGGKTFTIPAGQLFAGRTQGGATRSQIWGTRSYGSGYPGVFGRGVNNRGFPFYFWPIMWGTGVGYGADADYMHTNEYGSPDNSSRPGGPQSMAVFQSNSTNTIFRLVADNDTVSDLMPDVVSNCSMFLIPPSTNLSTPLNTSVMEPEQVVQYYRASTVALTLDGYNNTAVFAPENSTADTPLPAGIDNQLLDCLNATIGQAVPLVDGARSILAPPDMRFASLGLLLLLLLR</sequence>
<proteinExistence type="predicted"/>
<protein>
    <submittedName>
        <fullName evidence="2">Uncharacterized protein</fullName>
    </submittedName>
</protein>
<gene>
    <name evidence="2" type="ORF">GGX14DRAFT_522430</name>
</gene>
<evidence type="ECO:0000313" key="3">
    <source>
        <dbReference type="Proteomes" id="UP001219525"/>
    </source>
</evidence>
<comment type="caution">
    <text evidence="2">The sequence shown here is derived from an EMBL/GenBank/DDBJ whole genome shotgun (WGS) entry which is preliminary data.</text>
</comment>
<dbReference type="EMBL" id="JARJCW010000040">
    <property type="protein sequence ID" value="KAJ7206288.1"/>
    <property type="molecule type" value="Genomic_DNA"/>
</dbReference>
<evidence type="ECO:0000313" key="2">
    <source>
        <dbReference type="EMBL" id="KAJ7206288.1"/>
    </source>
</evidence>
<keyword evidence="3" id="KW-1185">Reference proteome</keyword>
<feature type="compositionally biased region" description="Low complexity" evidence="1">
    <location>
        <begin position="48"/>
        <end position="72"/>
    </location>
</feature>
<dbReference type="Proteomes" id="UP001219525">
    <property type="component" value="Unassembled WGS sequence"/>
</dbReference>